<dbReference type="InterPro" id="IPR013022">
    <property type="entry name" value="Xyl_isomerase-like_TIM-brl"/>
</dbReference>
<evidence type="ECO:0000313" key="3">
    <source>
        <dbReference type="Proteomes" id="UP000270678"/>
    </source>
</evidence>
<evidence type="ECO:0000259" key="1">
    <source>
        <dbReference type="Pfam" id="PF01261"/>
    </source>
</evidence>
<dbReference type="OrthoDB" id="9798407at2"/>
<dbReference type="SUPFAM" id="SSF51658">
    <property type="entry name" value="Xylose isomerase-like"/>
    <property type="match status" value="1"/>
</dbReference>
<protein>
    <submittedName>
        <fullName evidence="2">Sugar phosphate isomerase/epimerase</fullName>
    </submittedName>
</protein>
<dbReference type="PANTHER" id="PTHR12110:SF41">
    <property type="entry name" value="INOSOSE DEHYDRATASE"/>
    <property type="match status" value="1"/>
</dbReference>
<accession>A0A3S9UZL7</accession>
<dbReference type="InterPro" id="IPR036237">
    <property type="entry name" value="Xyl_isomerase-like_sf"/>
</dbReference>
<feature type="domain" description="Xylose isomerase-like TIM barrel" evidence="1">
    <location>
        <begin position="40"/>
        <end position="263"/>
    </location>
</feature>
<keyword evidence="3" id="KW-1185">Reference proteome</keyword>
<keyword evidence="2" id="KW-0413">Isomerase</keyword>
<name>A0A3S9UZL7_9BACL</name>
<gene>
    <name evidence="2" type="ORF">EI981_15725</name>
</gene>
<dbReference type="KEGG" id="plut:EI981_15725"/>
<dbReference type="Pfam" id="PF01261">
    <property type="entry name" value="AP_endonuc_2"/>
    <property type="match status" value="1"/>
</dbReference>
<evidence type="ECO:0000313" key="2">
    <source>
        <dbReference type="EMBL" id="AZS15746.1"/>
    </source>
</evidence>
<dbReference type="AlphaFoldDB" id="A0A3S9UZL7"/>
<sequence>MILVSLLYPMIWKEALYMENIALQLYSIKELTSEDFLGTLKKVAEIGYDGVEFAGYFGTSAEQLKKSLNEFGLRAAGSHIGIPDLTERLEEMMDYSLTIGSPYIICPGLPEELHENADSYKRAAEMFDRIGERCKEQGIRFGYHNHGIEFQRHDGLTGLELLAQHTSPEHMFFELDTYWAEYAGFRAANWIESFADRCRILHIKDMKSKQDQRNTEIGTGILDFETITAAGKHFGIEWYTVEQEEYEIPQLESIEASLRYLRQIL</sequence>
<dbReference type="GO" id="GO:0016853">
    <property type="term" value="F:isomerase activity"/>
    <property type="evidence" value="ECO:0007669"/>
    <property type="project" value="UniProtKB-KW"/>
</dbReference>
<dbReference type="Proteomes" id="UP000270678">
    <property type="component" value="Chromosome"/>
</dbReference>
<dbReference type="PANTHER" id="PTHR12110">
    <property type="entry name" value="HYDROXYPYRUVATE ISOMERASE"/>
    <property type="match status" value="1"/>
</dbReference>
<organism evidence="2 3">
    <name type="scientific">Paenibacillus lutimineralis</name>
    <dbReference type="NCBI Taxonomy" id="2707005"/>
    <lineage>
        <taxon>Bacteria</taxon>
        <taxon>Bacillati</taxon>
        <taxon>Bacillota</taxon>
        <taxon>Bacilli</taxon>
        <taxon>Bacillales</taxon>
        <taxon>Paenibacillaceae</taxon>
        <taxon>Paenibacillus</taxon>
    </lineage>
</organism>
<proteinExistence type="predicted"/>
<dbReference type="Gene3D" id="3.20.20.150">
    <property type="entry name" value="Divalent-metal-dependent TIM barrel enzymes"/>
    <property type="match status" value="1"/>
</dbReference>
<reference evidence="3" key="1">
    <citation type="submission" date="2018-12" db="EMBL/GenBank/DDBJ databases">
        <title>Complete genome sequence of Paenibacillus sp. MBLB1234.</title>
        <authorList>
            <person name="Nam Y.-D."/>
            <person name="Kang J."/>
            <person name="Chung W.-H."/>
            <person name="Park Y.S."/>
        </authorList>
    </citation>
    <scope>NUCLEOTIDE SEQUENCE [LARGE SCALE GENOMIC DNA]</scope>
    <source>
        <strain evidence="3">MBLB1234</strain>
    </source>
</reference>
<dbReference type="InterPro" id="IPR050312">
    <property type="entry name" value="IolE/XylAMocC-like"/>
</dbReference>
<dbReference type="EMBL" id="CP034346">
    <property type="protein sequence ID" value="AZS15746.1"/>
    <property type="molecule type" value="Genomic_DNA"/>
</dbReference>